<evidence type="ECO:0000256" key="1">
    <source>
        <dbReference type="ARBA" id="ARBA00004953"/>
    </source>
</evidence>
<reference evidence="8" key="1">
    <citation type="submission" date="2017-04" db="EMBL/GenBank/DDBJ databases">
        <authorList>
            <person name="Varghese N."/>
            <person name="Submissions S."/>
        </authorList>
    </citation>
    <scope>NUCLEOTIDE SEQUENCE [LARGE SCALE GENOMIC DNA]</scope>
    <source>
        <strain evidence="8">USBA 82</strain>
    </source>
</reference>
<dbReference type="Proteomes" id="UP000193355">
    <property type="component" value="Unassembled WGS sequence"/>
</dbReference>
<dbReference type="InterPro" id="IPR035996">
    <property type="entry name" value="4pyrrol_Methylase_sf"/>
</dbReference>
<evidence type="ECO:0000313" key="8">
    <source>
        <dbReference type="Proteomes" id="UP000193355"/>
    </source>
</evidence>
<dbReference type="OrthoDB" id="9780707at2"/>
<accession>A0A1X7KDC4</accession>
<dbReference type="GO" id="GO:0008276">
    <property type="term" value="F:protein methyltransferase activity"/>
    <property type="evidence" value="ECO:0007669"/>
    <property type="project" value="InterPro"/>
</dbReference>
<name>A0A1X7KDC4_9BACT</name>
<dbReference type="Gene3D" id="3.40.1010.10">
    <property type="entry name" value="Cobalt-precorrin-4 Transmethylase, Domain 1"/>
    <property type="match status" value="1"/>
</dbReference>
<keyword evidence="4 7" id="KW-0808">Transferase</keyword>
<feature type="domain" description="Tetrapyrrole methylase" evidence="6">
    <location>
        <begin position="3"/>
        <end position="191"/>
    </location>
</feature>
<dbReference type="InterPro" id="IPR050714">
    <property type="entry name" value="Cobalamin_biosynth_MTase"/>
</dbReference>
<dbReference type="GO" id="GO:0009236">
    <property type="term" value="P:cobalamin biosynthetic process"/>
    <property type="evidence" value="ECO:0007669"/>
    <property type="project" value="UniProtKB-UniPathway"/>
</dbReference>
<organism evidence="7 8">
    <name type="scientific">Dethiosulfovibrio salsuginis</name>
    <dbReference type="NCBI Taxonomy" id="561720"/>
    <lineage>
        <taxon>Bacteria</taxon>
        <taxon>Thermotogati</taxon>
        <taxon>Synergistota</taxon>
        <taxon>Synergistia</taxon>
        <taxon>Synergistales</taxon>
        <taxon>Dethiosulfovibrionaceae</taxon>
        <taxon>Dethiosulfovibrio</taxon>
    </lineage>
</organism>
<dbReference type="PANTHER" id="PTHR43182:SF1">
    <property type="entry name" value="COBALT-PRECORRIN-7 C(5)-METHYLTRANSFERASE"/>
    <property type="match status" value="1"/>
</dbReference>
<dbReference type="Pfam" id="PF00590">
    <property type="entry name" value="TP_methylase"/>
    <property type="match status" value="1"/>
</dbReference>
<dbReference type="NCBIfam" id="TIGR02467">
    <property type="entry name" value="CbiE"/>
    <property type="match status" value="1"/>
</dbReference>
<dbReference type="InterPro" id="IPR000878">
    <property type="entry name" value="4pyrrol_Mease"/>
</dbReference>
<dbReference type="GO" id="GO:0032259">
    <property type="term" value="P:methylation"/>
    <property type="evidence" value="ECO:0007669"/>
    <property type="project" value="UniProtKB-KW"/>
</dbReference>
<evidence type="ECO:0000256" key="4">
    <source>
        <dbReference type="ARBA" id="ARBA00022679"/>
    </source>
</evidence>
<dbReference type="AlphaFoldDB" id="A0A1X7KDC4"/>
<dbReference type="Gene3D" id="3.30.950.10">
    <property type="entry name" value="Methyltransferase, Cobalt-precorrin-4 Transmethylase, Domain 2"/>
    <property type="match status" value="1"/>
</dbReference>
<keyword evidence="8" id="KW-1185">Reference proteome</keyword>
<comment type="pathway">
    <text evidence="1">Cofactor biosynthesis; adenosylcobalamin biosynthesis.</text>
</comment>
<keyword evidence="2" id="KW-0169">Cobalamin biosynthesis</keyword>
<dbReference type="InterPro" id="IPR012818">
    <property type="entry name" value="CbiE"/>
</dbReference>
<keyword evidence="5" id="KW-0949">S-adenosyl-L-methionine</keyword>
<dbReference type="CDD" id="cd11644">
    <property type="entry name" value="Precorrin-6Y-MT"/>
    <property type="match status" value="1"/>
</dbReference>
<protein>
    <submittedName>
        <fullName evidence="7">Precorrin-6Y C5,15-methyltransferase (Decarboxylating)</fullName>
    </submittedName>
</protein>
<sequence>MEKVYVVGVPPSMDYMIPLASRIIGSSHTLIGAPRLLDMFKDLKGKRLTPLQGGYGTCLEIIKNRAPEEKIAVLVSGDPCFYSLGTSLASAMPKEELEIVPAIGSMSLAFARLGLAWQDCVFLSFHGRADVDLDRAIKDPTRPVAVLTGGENGPSSVARAFLDAGPDRVCHVMSNLGMEGERIQPLTLSSLAKDSSDFPSLTVLVLEGLR</sequence>
<evidence type="ECO:0000256" key="5">
    <source>
        <dbReference type="ARBA" id="ARBA00022691"/>
    </source>
</evidence>
<dbReference type="InterPro" id="IPR014777">
    <property type="entry name" value="4pyrrole_Mease_sub1"/>
</dbReference>
<dbReference type="SUPFAM" id="SSF53790">
    <property type="entry name" value="Tetrapyrrole methylase"/>
    <property type="match status" value="1"/>
</dbReference>
<gene>
    <name evidence="7" type="ORF">SAMN06275492_12524</name>
</gene>
<proteinExistence type="predicted"/>
<dbReference type="PANTHER" id="PTHR43182">
    <property type="entry name" value="COBALT-PRECORRIN-6B C(15)-METHYLTRANSFERASE (DECARBOXYLATING)"/>
    <property type="match status" value="1"/>
</dbReference>
<dbReference type="UniPathway" id="UPA00148"/>
<dbReference type="STRING" id="561720.SAMN06275492_12524"/>
<evidence type="ECO:0000313" key="7">
    <source>
        <dbReference type="EMBL" id="SMG38891.1"/>
    </source>
</evidence>
<evidence type="ECO:0000256" key="3">
    <source>
        <dbReference type="ARBA" id="ARBA00022603"/>
    </source>
</evidence>
<evidence type="ECO:0000259" key="6">
    <source>
        <dbReference type="Pfam" id="PF00590"/>
    </source>
</evidence>
<keyword evidence="3 7" id="KW-0489">Methyltransferase</keyword>
<evidence type="ECO:0000256" key="2">
    <source>
        <dbReference type="ARBA" id="ARBA00022573"/>
    </source>
</evidence>
<dbReference type="InterPro" id="IPR014776">
    <property type="entry name" value="4pyrrole_Mease_sub2"/>
</dbReference>
<dbReference type="EMBL" id="FXBB01000025">
    <property type="protein sequence ID" value="SMG38891.1"/>
    <property type="molecule type" value="Genomic_DNA"/>
</dbReference>
<dbReference type="RefSeq" id="WP_159448304.1">
    <property type="nucleotide sequence ID" value="NZ_FXBB01000025.1"/>
</dbReference>